<dbReference type="FunFam" id="3.30.1490.490:FF:000001">
    <property type="entry name" value="cell growth-regulating nucleolar protein-like"/>
    <property type="match status" value="1"/>
</dbReference>
<evidence type="ECO:0000256" key="7">
    <source>
        <dbReference type="ARBA" id="ARBA00061084"/>
    </source>
</evidence>
<accession>A0A3N4LQM8</accession>
<gene>
    <name evidence="11" type="ORF">L211DRAFT_224411</name>
</gene>
<dbReference type="Proteomes" id="UP000267821">
    <property type="component" value="Unassembled WGS sequence"/>
</dbReference>
<dbReference type="InterPro" id="IPR039999">
    <property type="entry name" value="LYAR"/>
</dbReference>
<dbReference type="PROSITE" id="PS51804">
    <property type="entry name" value="ZF_C2HC_LYAR"/>
    <property type="match status" value="2"/>
</dbReference>
<dbReference type="GO" id="GO:0006364">
    <property type="term" value="P:rRNA processing"/>
    <property type="evidence" value="ECO:0007669"/>
    <property type="project" value="TreeGrafter"/>
</dbReference>
<dbReference type="AlphaFoldDB" id="A0A3N4LQM8"/>
<evidence type="ECO:0000256" key="4">
    <source>
        <dbReference type="ARBA" id="ARBA00022771"/>
    </source>
</evidence>
<sequence length="247" mass="27328">MVSFSCESCCDVLVKKKLDQHATRCHGAQFTCLDCSTTFEGMGYRQHTSCISEAQKYQKGLFRAEKGKGKGNGQNGQQGGNGRGNQRNGVGNGNGHGANPNLTPLGERVVERNDAVVEVEVKQLEERKVVEEAVIREKEKDIKPEKEERADKKRKREKKQKNNYKKDKHPKAGEMEKDATNGAAGAEGEEETLAQKFLDAISSKKETSISKVLKKLDKKGAEKEVWGLLKQAKVRKEEGGKVVLVLS</sequence>
<evidence type="ECO:0000256" key="3">
    <source>
        <dbReference type="ARBA" id="ARBA00022737"/>
    </source>
</evidence>
<dbReference type="EMBL" id="ML121544">
    <property type="protein sequence ID" value="RPB23829.1"/>
    <property type="molecule type" value="Genomic_DNA"/>
</dbReference>
<evidence type="ECO:0000256" key="1">
    <source>
        <dbReference type="ARBA" id="ARBA00004123"/>
    </source>
</evidence>
<organism evidence="11 12">
    <name type="scientific">Terfezia boudieri ATCC MYA-4762</name>
    <dbReference type="NCBI Taxonomy" id="1051890"/>
    <lineage>
        <taxon>Eukaryota</taxon>
        <taxon>Fungi</taxon>
        <taxon>Dikarya</taxon>
        <taxon>Ascomycota</taxon>
        <taxon>Pezizomycotina</taxon>
        <taxon>Pezizomycetes</taxon>
        <taxon>Pezizales</taxon>
        <taxon>Pezizaceae</taxon>
        <taxon>Terfezia</taxon>
    </lineage>
</organism>
<dbReference type="SUPFAM" id="SSF57667">
    <property type="entry name" value="beta-beta-alpha zinc fingers"/>
    <property type="match status" value="2"/>
</dbReference>
<name>A0A3N4LQM8_9PEZI</name>
<feature type="domain" description="Zinc finger C2H2 LYAR-type" evidence="10">
    <location>
        <begin position="30"/>
        <end position="57"/>
    </location>
</feature>
<comment type="subcellular location">
    <subcellularLocation>
        <location evidence="1">Nucleus</location>
    </subcellularLocation>
</comment>
<protein>
    <recommendedName>
        <fullName evidence="10">Zinc finger C2H2 LYAR-type domain-containing protein</fullName>
    </recommendedName>
</protein>
<dbReference type="OrthoDB" id="21474at2759"/>
<dbReference type="PANTHER" id="PTHR13100">
    <property type="entry name" value="CELL GROWTH-REGULATING NUCLEOLAR PROTEIN LYAR"/>
    <property type="match status" value="1"/>
</dbReference>
<keyword evidence="5" id="KW-0862">Zinc</keyword>
<evidence type="ECO:0000313" key="12">
    <source>
        <dbReference type="Proteomes" id="UP000267821"/>
    </source>
</evidence>
<evidence type="ECO:0000256" key="2">
    <source>
        <dbReference type="ARBA" id="ARBA00022723"/>
    </source>
</evidence>
<dbReference type="InParanoid" id="A0A3N4LQM8"/>
<proteinExistence type="inferred from homology"/>
<dbReference type="GO" id="GO:0005730">
    <property type="term" value="C:nucleolus"/>
    <property type="evidence" value="ECO:0007669"/>
    <property type="project" value="TreeGrafter"/>
</dbReference>
<keyword evidence="12" id="KW-1185">Reference proteome</keyword>
<comment type="similarity">
    <text evidence="7">Belongs to the UPF0743 family.</text>
</comment>
<dbReference type="GO" id="GO:0000122">
    <property type="term" value="P:negative regulation of transcription by RNA polymerase II"/>
    <property type="evidence" value="ECO:0007669"/>
    <property type="project" value="TreeGrafter"/>
</dbReference>
<dbReference type="STRING" id="1051890.A0A3N4LQM8"/>
<evidence type="ECO:0000313" key="11">
    <source>
        <dbReference type="EMBL" id="RPB23829.1"/>
    </source>
</evidence>
<dbReference type="Pfam" id="PF08790">
    <property type="entry name" value="zf-LYAR"/>
    <property type="match status" value="1"/>
</dbReference>
<dbReference type="InterPro" id="IPR014898">
    <property type="entry name" value="Znf_C2H2_LYAR"/>
</dbReference>
<dbReference type="Gene3D" id="3.30.1490.490">
    <property type="match status" value="1"/>
</dbReference>
<feature type="region of interest" description="Disordered" evidence="9">
    <location>
        <begin position="143"/>
        <end position="191"/>
    </location>
</feature>
<dbReference type="GO" id="GO:0003677">
    <property type="term" value="F:DNA binding"/>
    <property type="evidence" value="ECO:0007669"/>
    <property type="project" value="InterPro"/>
</dbReference>
<feature type="compositionally biased region" description="Basic residues" evidence="9">
    <location>
        <begin position="152"/>
        <end position="169"/>
    </location>
</feature>
<dbReference type="GO" id="GO:0008270">
    <property type="term" value="F:zinc ion binding"/>
    <property type="evidence" value="ECO:0007669"/>
    <property type="project" value="UniProtKB-KW"/>
</dbReference>
<dbReference type="InterPro" id="IPR036236">
    <property type="entry name" value="Znf_C2H2_sf"/>
</dbReference>
<evidence type="ECO:0000256" key="9">
    <source>
        <dbReference type="SAM" id="MobiDB-lite"/>
    </source>
</evidence>
<keyword evidence="6" id="KW-0539">Nucleus</keyword>
<feature type="compositionally biased region" description="Basic and acidic residues" evidence="9">
    <location>
        <begin position="170"/>
        <end position="179"/>
    </location>
</feature>
<evidence type="ECO:0000256" key="8">
    <source>
        <dbReference type="PROSITE-ProRule" id="PRU01145"/>
    </source>
</evidence>
<keyword evidence="2" id="KW-0479">Metal-binding</keyword>
<keyword evidence="4 8" id="KW-0863">Zinc-finger</keyword>
<evidence type="ECO:0000256" key="5">
    <source>
        <dbReference type="ARBA" id="ARBA00022833"/>
    </source>
</evidence>
<evidence type="ECO:0000259" key="10">
    <source>
        <dbReference type="Pfam" id="PF08790"/>
    </source>
</evidence>
<evidence type="ECO:0000256" key="6">
    <source>
        <dbReference type="ARBA" id="ARBA00023242"/>
    </source>
</evidence>
<feature type="compositionally biased region" description="Gly residues" evidence="9">
    <location>
        <begin position="70"/>
        <end position="83"/>
    </location>
</feature>
<keyword evidence="3" id="KW-0677">Repeat</keyword>
<dbReference type="PANTHER" id="PTHR13100:SF10">
    <property type="entry name" value="CELL GROWTH-REGULATING NUCLEOLAR PROTEIN"/>
    <property type="match status" value="1"/>
</dbReference>
<reference evidence="11 12" key="1">
    <citation type="journal article" date="2018" name="Nat. Ecol. Evol.">
        <title>Pezizomycetes genomes reveal the molecular basis of ectomycorrhizal truffle lifestyle.</title>
        <authorList>
            <person name="Murat C."/>
            <person name="Payen T."/>
            <person name="Noel B."/>
            <person name="Kuo A."/>
            <person name="Morin E."/>
            <person name="Chen J."/>
            <person name="Kohler A."/>
            <person name="Krizsan K."/>
            <person name="Balestrini R."/>
            <person name="Da Silva C."/>
            <person name="Montanini B."/>
            <person name="Hainaut M."/>
            <person name="Levati E."/>
            <person name="Barry K.W."/>
            <person name="Belfiori B."/>
            <person name="Cichocki N."/>
            <person name="Clum A."/>
            <person name="Dockter R.B."/>
            <person name="Fauchery L."/>
            <person name="Guy J."/>
            <person name="Iotti M."/>
            <person name="Le Tacon F."/>
            <person name="Lindquist E.A."/>
            <person name="Lipzen A."/>
            <person name="Malagnac F."/>
            <person name="Mello A."/>
            <person name="Molinier V."/>
            <person name="Miyauchi S."/>
            <person name="Poulain J."/>
            <person name="Riccioni C."/>
            <person name="Rubini A."/>
            <person name="Sitrit Y."/>
            <person name="Splivallo R."/>
            <person name="Traeger S."/>
            <person name="Wang M."/>
            <person name="Zifcakova L."/>
            <person name="Wipf D."/>
            <person name="Zambonelli A."/>
            <person name="Paolocci F."/>
            <person name="Nowrousian M."/>
            <person name="Ottonello S."/>
            <person name="Baldrian P."/>
            <person name="Spatafora J.W."/>
            <person name="Henrissat B."/>
            <person name="Nagy L.G."/>
            <person name="Aury J.M."/>
            <person name="Wincker P."/>
            <person name="Grigoriev I.V."/>
            <person name="Bonfante P."/>
            <person name="Martin F.M."/>
        </authorList>
    </citation>
    <scope>NUCLEOTIDE SEQUENCE [LARGE SCALE GENOMIC DNA]</scope>
    <source>
        <strain evidence="11 12">ATCC MYA-4762</strain>
    </source>
</reference>
<feature type="region of interest" description="Disordered" evidence="9">
    <location>
        <begin position="65"/>
        <end position="107"/>
    </location>
</feature>